<dbReference type="GO" id="GO:0008270">
    <property type="term" value="F:zinc ion binding"/>
    <property type="evidence" value="ECO:0007669"/>
    <property type="project" value="UniProtKB-KW"/>
</dbReference>
<evidence type="ECO:0000256" key="1">
    <source>
        <dbReference type="PROSITE-ProRule" id="PRU00042"/>
    </source>
</evidence>
<dbReference type="AlphaFoldDB" id="A0A232FC94"/>
<comment type="caution">
    <text evidence="3">The sequence shown here is derived from an EMBL/GenBank/DDBJ whole genome shotgun (WGS) entry which is preliminary data.</text>
</comment>
<dbReference type="InterPro" id="IPR013087">
    <property type="entry name" value="Znf_C2H2_type"/>
</dbReference>
<sequence>MAEKVDMEQMVVPLTEAEYQVICGALGINNQQESTSEVQVELNEETPRAESSSDTPSEEIDIDDLLNCFSETYDAFCSKLTADNQFQQQHVPTPAYSEHCVASSLTNQQPQSQQIPSHWPTLYSVPKDADSLVFVSPKLYNCKFCRKHFLSRAALTRHMNNYHAKRHLRCWECGFFPKCIRT</sequence>
<dbReference type="InterPro" id="IPR036236">
    <property type="entry name" value="Znf_C2H2_sf"/>
</dbReference>
<dbReference type="PROSITE" id="PS50157">
    <property type="entry name" value="ZINC_FINGER_C2H2_2"/>
    <property type="match status" value="1"/>
</dbReference>
<keyword evidence="1" id="KW-0863">Zinc-finger</keyword>
<protein>
    <recommendedName>
        <fullName evidence="2">C2H2-type domain-containing protein</fullName>
    </recommendedName>
</protein>
<evidence type="ECO:0000313" key="4">
    <source>
        <dbReference type="Proteomes" id="UP000215335"/>
    </source>
</evidence>
<feature type="domain" description="C2H2-type" evidence="2">
    <location>
        <begin position="140"/>
        <end position="168"/>
    </location>
</feature>
<dbReference type="Gene3D" id="3.30.160.60">
    <property type="entry name" value="Classic Zinc Finger"/>
    <property type="match status" value="1"/>
</dbReference>
<reference evidence="3 4" key="1">
    <citation type="journal article" date="2017" name="Curr. Biol.">
        <title>The Evolution of Venom by Co-option of Single-Copy Genes.</title>
        <authorList>
            <person name="Martinson E.O."/>
            <person name="Mrinalini"/>
            <person name="Kelkar Y.D."/>
            <person name="Chang C.H."/>
            <person name="Werren J.H."/>
        </authorList>
    </citation>
    <scope>NUCLEOTIDE SEQUENCE [LARGE SCALE GENOMIC DNA]</scope>
    <source>
        <strain evidence="3 4">Alberta</strain>
        <tissue evidence="3">Whole body</tissue>
    </source>
</reference>
<name>A0A232FC94_9HYME</name>
<evidence type="ECO:0000259" key="2">
    <source>
        <dbReference type="PROSITE" id="PS50157"/>
    </source>
</evidence>
<dbReference type="SUPFAM" id="SSF57667">
    <property type="entry name" value="beta-beta-alpha zinc fingers"/>
    <property type="match status" value="1"/>
</dbReference>
<dbReference type="Proteomes" id="UP000215335">
    <property type="component" value="Unassembled WGS sequence"/>
</dbReference>
<dbReference type="EMBL" id="NNAY01000483">
    <property type="protein sequence ID" value="OXU28068.1"/>
    <property type="molecule type" value="Genomic_DNA"/>
</dbReference>
<keyword evidence="1" id="KW-0862">Zinc</keyword>
<evidence type="ECO:0000313" key="3">
    <source>
        <dbReference type="EMBL" id="OXU28068.1"/>
    </source>
</evidence>
<accession>A0A232FC94</accession>
<dbReference type="PROSITE" id="PS00028">
    <property type="entry name" value="ZINC_FINGER_C2H2_1"/>
    <property type="match status" value="1"/>
</dbReference>
<dbReference type="SMART" id="SM00355">
    <property type="entry name" value="ZnF_C2H2"/>
    <property type="match status" value="1"/>
</dbReference>
<gene>
    <name evidence="3" type="ORF">TSAR_006840</name>
</gene>
<organism evidence="3 4">
    <name type="scientific">Trichomalopsis sarcophagae</name>
    <dbReference type="NCBI Taxonomy" id="543379"/>
    <lineage>
        <taxon>Eukaryota</taxon>
        <taxon>Metazoa</taxon>
        <taxon>Ecdysozoa</taxon>
        <taxon>Arthropoda</taxon>
        <taxon>Hexapoda</taxon>
        <taxon>Insecta</taxon>
        <taxon>Pterygota</taxon>
        <taxon>Neoptera</taxon>
        <taxon>Endopterygota</taxon>
        <taxon>Hymenoptera</taxon>
        <taxon>Apocrita</taxon>
        <taxon>Proctotrupomorpha</taxon>
        <taxon>Chalcidoidea</taxon>
        <taxon>Pteromalidae</taxon>
        <taxon>Pteromalinae</taxon>
        <taxon>Trichomalopsis</taxon>
    </lineage>
</organism>
<proteinExistence type="predicted"/>
<keyword evidence="4" id="KW-1185">Reference proteome</keyword>
<keyword evidence="1" id="KW-0479">Metal-binding</keyword>